<dbReference type="EMBL" id="CAJVPM010041677">
    <property type="protein sequence ID" value="CAG8706956.1"/>
    <property type="molecule type" value="Genomic_DNA"/>
</dbReference>
<accession>A0ACA9PFD7</accession>
<dbReference type="Proteomes" id="UP000789860">
    <property type="component" value="Unassembled WGS sequence"/>
</dbReference>
<reference evidence="1" key="1">
    <citation type="submission" date="2021-06" db="EMBL/GenBank/DDBJ databases">
        <authorList>
            <person name="Kallberg Y."/>
            <person name="Tangrot J."/>
            <person name="Rosling A."/>
        </authorList>
    </citation>
    <scope>NUCLEOTIDE SEQUENCE</scope>
    <source>
        <strain evidence="1">AU212A</strain>
    </source>
</reference>
<proteinExistence type="predicted"/>
<name>A0ACA9PFD7_9GLOM</name>
<sequence length="158" mass="17216">PLSGTLVQPYVGTKSDRCRSRFGKRRPFMVGGAAATILSLMALAWTRELIGGFLELCGVARDSEATRISTIVFAVLMIYILDFSINVIQAAIRAFIVDQAPTHQQDTANAWASRMTGVGNIIGYLFGYVDLPRARDWCSCLLQGPIPRHAEAADPDQG</sequence>
<feature type="non-terminal residue" evidence="1">
    <location>
        <position position="1"/>
    </location>
</feature>
<keyword evidence="2" id="KW-1185">Reference proteome</keyword>
<evidence type="ECO:0000313" key="1">
    <source>
        <dbReference type="EMBL" id="CAG8706956.1"/>
    </source>
</evidence>
<evidence type="ECO:0000313" key="2">
    <source>
        <dbReference type="Proteomes" id="UP000789860"/>
    </source>
</evidence>
<feature type="non-terminal residue" evidence="1">
    <location>
        <position position="158"/>
    </location>
</feature>
<organism evidence="1 2">
    <name type="scientific">Scutellospora calospora</name>
    <dbReference type="NCBI Taxonomy" id="85575"/>
    <lineage>
        <taxon>Eukaryota</taxon>
        <taxon>Fungi</taxon>
        <taxon>Fungi incertae sedis</taxon>
        <taxon>Mucoromycota</taxon>
        <taxon>Glomeromycotina</taxon>
        <taxon>Glomeromycetes</taxon>
        <taxon>Diversisporales</taxon>
        <taxon>Gigasporaceae</taxon>
        <taxon>Scutellospora</taxon>
    </lineage>
</organism>
<comment type="caution">
    <text evidence="1">The sequence shown here is derived from an EMBL/GenBank/DDBJ whole genome shotgun (WGS) entry which is preliminary data.</text>
</comment>
<protein>
    <submittedName>
        <fullName evidence="1">4549_t:CDS:1</fullName>
    </submittedName>
</protein>
<gene>
    <name evidence="1" type="ORF">SCALOS_LOCUS10720</name>
</gene>